<evidence type="ECO:0000313" key="4">
    <source>
        <dbReference type="Proteomes" id="UP000887159"/>
    </source>
</evidence>
<gene>
    <name evidence="3" type="primary">LAC_6</name>
    <name evidence="3" type="ORF">TNCV_3875741</name>
</gene>
<name>A0A8X6SVA0_TRICX</name>
<dbReference type="SUPFAM" id="SSF48726">
    <property type="entry name" value="Immunoglobulin"/>
    <property type="match status" value="1"/>
</dbReference>
<dbReference type="EMBL" id="BMAU01021350">
    <property type="protein sequence ID" value="GFY18886.1"/>
    <property type="molecule type" value="Genomic_DNA"/>
</dbReference>
<proteinExistence type="predicted"/>
<comment type="caution">
    <text evidence="3">The sequence shown here is derived from an EMBL/GenBank/DDBJ whole genome shotgun (WGS) entry which is preliminary data.</text>
</comment>
<dbReference type="InterPro" id="IPR013098">
    <property type="entry name" value="Ig_I-set"/>
</dbReference>
<dbReference type="AlphaFoldDB" id="A0A8X6SVA0"/>
<dbReference type="SMART" id="SM00409">
    <property type="entry name" value="IG"/>
    <property type="match status" value="1"/>
</dbReference>
<organism evidence="3 4">
    <name type="scientific">Trichonephila clavipes</name>
    <name type="common">Golden silk orbweaver</name>
    <name type="synonym">Nephila clavipes</name>
    <dbReference type="NCBI Taxonomy" id="2585209"/>
    <lineage>
        <taxon>Eukaryota</taxon>
        <taxon>Metazoa</taxon>
        <taxon>Ecdysozoa</taxon>
        <taxon>Arthropoda</taxon>
        <taxon>Chelicerata</taxon>
        <taxon>Arachnida</taxon>
        <taxon>Araneae</taxon>
        <taxon>Araneomorphae</taxon>
        <taxon>Entelegynae</taxon>
        <taxon>Araneoidea</taxon>
        <taxon>Nephilidae</taxon>
        <taxon>Trichonephila</taxon>
    </lineage>
</organism>
<dbReference type="PANTHER" id="PTHR23279:SF36">
    <property type="entry name" value="DEFECTIVE PROBOSCIS EXTENSION RESPONSE 9, ISOFORM A"/>
    <property type="match status" value="1"/>
</dbReference>
<evidence type="ECO:0000313" key="3">
    <source>
        <dbReference type="EMBL" id="GFY18886.1"/>
    </source>
</evidence>
<dbReference type="InterPro" id="IPR036179">
    <property type="entry name" value="Ig-like_dom_sf"/>
</dbReference>
<feature type="region of interest" description="Disordered" evidence="1">
    <location>
        <begin position="1"/>
        <end position="32"/>
    </location>
</feature>
<dbReference type="GO" id="GO:0032589">
    <property type="term" value="C:neuron projection membrane"/>
    <property type="evidence" value="ECO:0007669"/>
    <property type="project" value="TreeGrafter"/>
</dbReference>
<protein>
    <submittedName>
        <fullName evidence="3">Lachesin</fullName>
    </submittedName>
</protein>
<dbReference type="PROSITE" id="PS50835">
    <property type="entry name" value="IG_LIKE"/>
    <property type="match status" value="1"/>
</dbReference>
<dbReference type="InterPro" id="IPR037448">
    <property type="entry name" value="Zig-8"/>
</dbReference>
<dbReference type="Gene3D" id="2.60.40.10">
    <property type="entry name" value="Immunoglobulins"/>
    <property type="match status" value="1"/>
</dbReference>
<dbReference type="Proteomes" id="UP000887159">
    <property type="component" value="Unassembled WGS sequence"/>
</dbReference>
<dbReference type="InterPro" id="IPR003599">
    <property type="entry name" value="Ig_sub"/>
</dbReference>
<sequence>MAKSESTSNVFPPNTRVTSNQPTTAPEPTFAEPIPNITVTAGRNVSLPCIVDNLQNYRVAWIHKNRYTLLTLQNRVITRSSRYKVSHNSCRTWWLHITNVQERDRGEYMCQINTVQMIKQVGYLEVVETKADEYRTSAERLTANSTGTCSHTDTLS</sequence>
<feature type="compositionally biased region" description="Polar residues" evidence="1">
    <location>
        <begin position="1"/>
        <end position="21"/>
    </location>
</feature>
<dbReference type="PANTHER" id="PTHR23279">
    <property type="entry name" value="DEFECTIVE PROBOSCIS EXTENSION RESPONSE DPR -RELATED"/>
    <property type="match status" value="1"/>
</dbReference>
<dbReference type="InterPro" id="IPR013783">
    <property type="entry name" value="Ig-like_fold"/>
</dbReference>
<evidence type="ECO:0000259" key="2">
    <source>
        <dbReference type="PROSITE" id="PS50835"/>
    </source>
</evidence>
<accession>A0A8X6SVA0</accession>
<dbReference type="Pfam" id="PF07679">
    <property type="entry name" value="I-set"/>
    <property type="match status" value="1"/>
</dbReference>
<dbReference type="InterPro" id="IPR007110">
    <property type="entry name" value="Ig-like_dom"/>
</dbReference>
<keyword evidence="4" id="KW-1185">Reference proteome</keyword>
<evidence type="ECO:0000256" key="1">
    <source>
        <dbReference type="SAM" id="MobiDB-lite"/>
    </source>
</evidence>
<reference evidence="3" key="1">
    <citation type="submission" date="2020-08" db="EMBL/GenBank/DDBJ databases">
        <title>Multicomponent nature underlies the extraordinary mechanical properties of spider dragline silk.</title>
        <authorList>
            <person name="Kono N."/>
            <person name="Nakamura H."/>
            <person name="Mori M."/>
            <person name="Yoshida Y."/>
            <person name="Ohtoshi R."/>
            <person name="Malay A.D."/>
            <person name="Moran D.A.P."/>
            <person name="Tomita M."/>
            <person name="Numata K."/>
            <person name="Arakawa K."/>
        </authorList>
    </citation>
    <scope>NUCLEOTIDE SEQUENCE</scope>
</reference>
<feature type="compositionally biased region" description="Low complexity" evidence="1">
    <location>
        <begin position="22"/>
        <end position="32"/>
    </location>
</feature>
<dbReference type="GO" id="GO:0050808">
    <property type="term" value="P:synapse organization"/>
    <property type="evidence" value="ECO:0007669"/>
    <property type="project" value="TreeGrafter"/>
</dbReference>
<feature type="domain" description="Ig-like" evidence="2">
    <location>
        <begin position="28"/>
        <end position="122"/>
    </location>
</feature>